<evidence type="ECO:0000313" key="1">
    <source>
        <dbReference type="EMBL" id="CAL1278199.1"/>
    </source>
</evidence>
<feature type="non-terminal residue" evidence="1">
    <location>
        <position position="80"/>
    </location>
</feature>
<feature type="non-terminal residue" evidence="1">
    <location>
        <position position="1"/>
    </location>
</feature>
<sequence>PQPPDETHSSHYDPYFFLQDFRLKDYVLLEVQNQGLLTDIQLNSNDELNIPEFHTSANLSDLLFNASGVCRAQDDGHDGW</sequence>
<organism evidence="1 2">
    <name type="scientific">Larinioides sclopetarius</name>
    <dbReference type="NCBI Taxonomy" id="280406"/>
    <lineage>
        <taxon>Eukaryota</taxon>
        <taxon>Metazoa</taxon>
        <taxon>Ecdysozoa</taxon>
        <taxon>Arthropoda</taxon>
        <taxon>Chelicerata</taxon>
        <taxon>Arachnida</taxon>
        <taxon>Araneae</taxon>
        <taxon>Araneomorphae</taxon>
        <taxon>Entelegynae</taxon>
        <taxon>Araneoidea</taxon>
        <taxon>Araneidae</taxon>
        <taxon>Larinioides</taxon>
    </lineage>
</organism>
<reference evidence="1 2" key="1">
    <citation type="submission" date="2024-04" db="EMBL/GenBank/DDBJ databases">
        <authorList>
            <person name="Rising A."/>
            <person name="Reimegard J."/>
            <person name="Sonavane S."/>
            <person name="Akerstrom W."/>
            <person name="Nylinder S."/>
            <person name="Hedman E."/>
            <person name="Kallberg Y."/>
        </authorList>
    </citation>
    <scope>NUCLEOTIDE SEQUENCE [LARGE SCALE GENOMIC DNA]</scope>
</reference>
<comment type="caution">
    <text evidence="1">The sequence shown here is derived from an EMBL/GenBank/DDBJ whole genome shotgun (WGS) entry which is preliminary data.</text>
</comment>
<dbReference type="AlphaFoldDB" id="A0AAV2A2J6"/>
<dbReference type="Proteomes" id="UP001497382">
    <property type="component" value="Unassembled WGS sequence"/>
</dbReference>
<dbReference type="EMBL" id="CAXIEN010000110">
    <property type="protein sequence ID" value="CAL1278199.1"/>
    <property type="molecule type" value="Genomic_DNA"/>
</dbReference>
<keyword evidence="2" id="KW-1185">Reference proteome</keyword>
<protein>
    <submittedName>
        <fullName evidence="1">Uncharacterized protein</fullName>
    </submittedName>
</protein>
<name>A0AAV2A2J6_9ARAC</name>
<accession>A0AAV2A2J6</accession>
<gene>
    <name evidence="1" type="ORF">LARSCL_LOCUS9651</name>
</gene>
<proteinExistence type="predicted"/>
<evidence type="ECO:0000313" key="2">
    <source>
        <dbReference type="Proteomes" id="UP001497382"/>
    </source>
</evidence>